<feature type="compositionally biased region" description="Basic and acidic residues" evidence="7">
    <location>
        <begin position="178"/>
        <end position="200"/>
    </location>
</feature>
<accession>A0A9P6JAP6</accession>
<dbReference type="NCBIfam" id="TIGR01349">
    <property type="entry name" value="PDHac_trf_mito"/>
    <property type="match status" value="1"/>
</dbReference>
<dbReference type="Gene3D" id="2.40.50.100">
    <property type="match status" value="1"/>
</dbReference>
<sequence>MISSASVSRLALATGRRTVQRAAALVPMARAIASHNSARAFSATASAPRHILTASSVSLKNNMARFYSSKSYPSHITINMPALSPTMTMGNIGTWQKKVGDAIAPGDVLVEIETDKAQMDFECQEEGYIAKILADSGSKEVTINQPIAIMVENKEDIEKFADFTVADAGGAAAAPAATEEKKEEAPKAAEAPKAEAEAPKSSDSANAAPSRSDADRIFASPLAKKIANEKNISLSELSGSGPHGRIVKADVEGYTPAAKAAPATKAASASTPAAAPAGAAYTDIPLTNMRKIIAQRLTESKQNIPHYYVTVECEMDKVMKLREVLNKASEDKYKLSVNDFIVKASALALKAVPEANSSWMNDTIRQYHTADICVATSTPTGLITPIVANAESKGLATISNQVKDLAARARANKLAPHEYQGGTFTISNMGMYGIKHFTAIINPPQSCILAVGATEKRVVPGEDGEVRTASIMAVTLSSDHRTVDGAVSAQFLNAFKGYLENPLKMLL</sequence>
<organism evidence="10 11">
    <name type="scientific">Mortierella alpina</name>
    <name type="common">Oleaginous fungus</name>
    <name type="synonym">Mortierella renispora</name>
    <dbReference type="NCBI Taxonomy" id="64518"/>
    <lineage>
        <taxon>Eukaryota</taxon>
        <taxon>Fungi</taxon>
        <taxon>Fungi incertae sedis</taxon>
        <taxon>Mucoromycota</taxon>
        <taxon>Mortierellomycotina</taxon>
        <taxon>Mortierellomycetes</taxon>
        <taxon>Mortierellales</taxon>
        <taxon>Mortierellaceae</taxon>
        <taxon>Mortierella</taxon>
    </lineage>
</organism>
<dbReference type="Gene3D" id="4.10.320.10">
    <property type="entry name" value="E3-binding domain"/>
    <property type="match status" value="1"/>
</dbReference>
<comment type="caution">
    <text evidence="10">The sequence shown here is derived from an EMBL/GenBank/DDBJ whole genome shotgun (WGS) entry which is preliminary data.</text>
</comment>
<dbReference type="InterPro" id="IPR011053">
    <property type="entry name" value="Single_hybrid_motif"/>
</dbReference>
<comment type="catalytic activity">
    <reaction evidence="6">
        <text>N(6)-[(R)-dihydrolipoyl]-L-lysyl-[protein] + acetyl-CoA = N(6)-[(R)-S(8)-acetyldihydrolipoyl]-L-lysyl-[protein] + CoA</text>
        <dbReference type="Rhea" id="RHEA:17017"/>
        <dbReference type="Rhea" id="RHEA-COMP:10475"/>
        <dbReference type="Rhea" id="RHEA-COMP:10478"/>
        <dbReference type="ChEBI" id="CHEBI:57287"/>
        <dbReference type="ChEBI" id="CHEBI:57288"/>
        <dbReference type="ChEBI" id="CHEBI:83100"/>
        <dbReference type="ChEBI" id="CHEBI:83111"/>
        <dbReference type="EC" id="2.3.1.12"/>
    </reaction>
</comment>
<dbReference type="GO" id="GO:0006086">
    <property type="term" value="P:pyruvate decarboxylation to acetyl-CoA"/>
    <property type="evidence" value="ECO:0007669"/>
    <property type="project" value="InterPro"/>
</dbReference>
<dbReference type="SUPFAM" id="SSF51230">
    <property type="entry name" value="Single hybrid motif"/>
    <property type="match status" value="1"/>
</dbReference>
<keyword evidence="10" id="KW-0670">Pyruvate</keyword>
<evidence type="ECO:0000256" key="5">
    <source>
        <dbReference type="ARBA" id="ARBA00023315"/>
    </source>
</evidence>
<dbReference type="FunFam" id="2.40.50.100:FF:000010">
    <property type="entry name" value="Acetyltransferase component of pyruvate dehydrogenase complex"/>
    <property type="match status" value="1"/>
</dbReference>
<evidence type="ECO:0000256" key="3">
    <source>
        <dbReference type="ARBA" id="ARBA00022823"/>
    </source>
</evidence>
<evidence type="ECO:0000256" key="2">
    <source>
        <dbReference type="ARBA" id="ARBA00022679"/>
    </source>
</evidence>
<reference evidence="10" key="1">
    <citation type="journal article" date="2020" name="Fungal Divers.">
        <title>Resolving the Mortierellaceae phylogeny through synthesis of multi-gene phylogenetics and phylogenomics.</title>
        <authorList>
            <person name="Vandepol N."/>
            <person name="Liber J."/>
            <person name="Desiro A."/>
            <person name="Na H."/>
            <person name="Kennedy M."/>
            <person name="Barry K."/>
            <person name="Grigoriev I.V."/>
            <person name="Miller A.N."/>
            <person name="O'Donnell K."/>
            <person name="Stajich J.E."/>
            <person name="Bonito G."/>
        </authorList>
    </citation>
    <scope>NUCLEOTIDE SEQUENCE</scope>
    <source>
        <strain evidence="10">CK1249</strain>
    </source>
</reference>
<dbReference type="InterPro" id="IPR045257">
    <property type="entry name" value="E2/Pdx1"/>
</dbReference>
<protein>
    <recommendedName>
        <fullName evidence="6">Acetyltransferase component of pyruvate dehydrogenase complex</fullName>
        <ecNumber evidence="6">2.3.1.12</ecNumber>
    </recommendedName>
</protein>
<feature type="domain" description="Lipoyl-binding" evidence="8">
    <location>
        <begin position="75"/>
        <end position="151"/>
    </location>
</feature>
<keyword evidence="4" id="KW-0809">Transit peptide</keyword>
<evidence type="ECO:0000256" key="7">
    <source>
        <dbReference type="SAM" id="MobiDB-lite"/>
    </source>
</evidence>
<keyword evidence="2 6" id="KW-0808">Transferase</keyword>
<dbReference type="Gene3D" id="3.30.559.10">
    <property type="entry name" value="Chloramphenicol acetyltransferase-like domain"/>
    <property type="match status" value="1"/>
</dbReference>
<dbReference type="EC" id="2.3.1.12" evidence="6"/>
<evidence type="ECO:0000256" key="6">
    <source>
        <dbReference type="RuleBase" id="RU361137"/>
    </source>
</evidence>
<keyword evidence="3 6" id="KW-0450">Lipoyl</keyword>
<evidence type="ECO:0000259" key="8">
    <source>
        <dbReference type="PROSITE" id="PS50968"/>
    </source>
</evidence>
<evidence type="ECO:0000259" key="9">
    <source>
        <dbReference type="PROSITE" id="PS51826"/>
    </source>
</evidence>
<proteinExistence type="inferred from homology"/>
<keyword evidence="5 6" id="KW-0012">Acyltransferase</keyword>
<dbReference type="PROSITE" id="PS51826">
    <property type="entry name" value="PSBD"/>
    <property type="match status" value="1"/>
</dbReference>
<name>A0A9P6JAP6_MORAP</name>
<dbReference type="AlphaFoldDB" id="A0A9P6JAP6"/>
<dbReference type="SUPFAM" id="SSF47005">
    <property type="entry name" value="Peripheral subunit-binding domain of 2-oxo acid dehydrogenase complex"/>
    <property type="match status" value="1"/>
</dbReference>
<comment type="cofactor">
    <cofactor evidence="6">
        <name>(R)-lipoate</name>
        <dbReference type="ChEBI" id="CHEBI:83088"/>
    </cofactor>
    <text evidence="6">Binds 1 lipoyl cofactor covalently.</text>
</comment>
<comment type="function">
    <text evidence="6">The pyruvate dehydrogenase complex catalyzes the overall conversion of pyruvate to acetyl-CoA and CO(2).</text>
</comment>
<dbReference type="PANTHER" id="PTHR23151">
    <property type="entry name" value="DIHYDROLIPOAMIDE ACETYL/SUCCINYL-TRANSFERASE-RELATED"/>
    <property type="match status" value="1"/>
</dbReference>
<feature type="region of interest" description="Disordered" evidence="7">
    <location>
        <begin position="172"/>
        <end position="213"/>
    </location>
</feature>
<comment type="subcellular location">
    <subcellularLocation>
        <location evidence="6">Mitochondrion</location>
    </subcellularLocation>
</comment>
<gene>
    <name evidence="10" type="primary">LAT1</name>
    <name evidence="10" type="ORF">BGZ70_002956</name>
</gene>
<dbReference type="InterPro" id="IPR023213">
    <property type="entry name" value="CAT-like_dom_sf"/>
</dbReference>
<evidence type="ECO:0000313" key="10">
    <source>
        <dbReference type="EMBL" id="KAF9966218.1"/>
    </source>
</evidence>
<dbReference type="InterPro" id="IPR004167">
    <property type="entry name" value="PSBD"/>
</dbReference>
<dbReference type="Pfam" id="PF00198">
    <property type="entry name" value="2-oxoacid_dh"/>
    <property type="match status" value="1"/>
</dbReference>
<dbReference type="OrthoDB" id="537444at2759"/>
<dbReference type="GO" id="GO:0005739">
    <property type="term" value="C:mitochondrion"/>
    <property type="evidence" value="ECO:0007669"/>
    <property type="project" value="UniProtKB-SubCell"/>
</dbReference>
<dbReference type="InterPro" id="IPR003016">
    <property type="entry name" value="2-oxoA_DH_lipoyl-BS"/>
</dbReference>
<dbReference type="GO" id="GO:0045254">
    <property type="term" value="C:pyruvate dehydrogenase complex"/>
    <property type="evidence" value="ECO:0007669"/>
    <property type="project" value="UniProtKB-UniRule"/>
</dbReference>
<dbReference type="SUPFAM" id="SSF52777">
    <property type="entry name" value="CoA-dependent acyltransferases"/>
    <property type="match status" value="1"/>
</dbReference>
<feature type="domain" description="Peripheral subunit-binding (PSBD)" evidence="9">
    <location>
        <begin position="218"/>
        <end position="255"/>
    </location>
</feature>
<comment type="similarity">
    <text evidence="1 6">Belongs to the 2-oxoacid dehydrogenase family.</text>
</comment>
<dbReference type="InterPro" id="IPR000089">
    <property type="entry name" value="Biotin_lipoyl"/>
</dbReference>
<evidence type="ECO:0000256" key="4">
    <source>
        <dbReference type="ARBA" id="ARBA00022946"/>
    </source>
</evidence>
<keyword evidence="11" id="KW-1185">Reference proteome</keyword>
<dbReference type="FunFam" id="3.30.559.10:FF:000003">
    <property type="entry name" value="Acetyltransferase component of pyruvate dehydrogenase complex"/>
    <property type="match status" value="1"/>
</dbReference>
<evidence type="ECO:0000313" key="11">
    <source>
        <dbReference type="Proteomes" id="UP000738359"/>
    </source>
</evidence>
<dbReference type="PROSITE" id="PS00189">
    <property type="entry name" value="LIPOYL"/>
    <property type="match status" value="1"/>
</dbReference>
<evidence type="ECO:0000256" key="1">
    <source>
        <dbReference type="ARBA" id="ARBA00007317"/>
    </source>
</evidence>
<dbReference type="Proteomes" id="UP000738359">
    <property type="component" value="Unassembled WGS sequence"/>
</dbReference>
<dbReference type="Pfam" id="PF00364">
    <property type="entry name" value="Biotin_lipoyl"/>
    <property type="match status" value="1"/>
</dbReference>
<dbReference type="GO" id="GO:0004742">
    <property type="term" value="F:dihydrolipoyllysine-residue acetyltransferase activity"/>
    <property type="evidence" value="ECO:0007669"/>
    <property type="project" value="UniProtKB-UniRule"/>
</dbReference>
<dbReference type="InterPro" id="IPR001078">
    <property type="entry name" value="2-oxoacid_DH_actylTfrase"/>
</dbReference>
<dbReference type="InterPro" id="IPR036625">
    <property type="entry name" value="E3-bd_dom_sf"/>
</dbReference>
<dbReference type="Pfam" id="PF02817">
    <property type="entry name" value="E3_binding"/>
    <property type="match status" value="1"/>
</dbReference>
<dbReference type="EMBL" id="JAAAHY010000176">
    <property type="protein sequence ID" value="KAF9966218.1"/>
    <property type="molecule type" value="Genomic_DNA"/>
</dbReference>
<dbReference type="CDD" id="cd06849">
    <property type="entry name" value="lipoyl_domain"/>
    <property type="match status" value="1"/>
</dbReference>
<dbReference type="PANTHER" id="PTHR23151:SF90">
    <property type="entry name" value="DIHYDROLIPOYLLYSINE-RESIDUE ACETYLTRANSFERASE COMPONENT OF PYRUVATE DEHYDROGENASE COMPLEX, MITOCHONDRIAL-RELATED"/>
    <property type="match status" value="1"/>
</dbReference>
<dbReference type="PROSITE" id="PS50968">
    <property type="entry name" value="BIOTINYL_LIPOYL"/>
    <property type="match status" value="1"/>
</dbReference>
<dbReference type="InterPro" id="IPR006257">
    <property type="entry name" value="LAT1"/>
</dbReference>